<dbReference type="SMART" id="SM00347">
    <property type="entry name" value="HTH_MARR"/>
    <property type="match status" value="1"/>
</dbReference>
<organism evidence="5 6">
    <name type="scientific">Aquibium pacificus</name>
    <dbReference type="NCBI Taxonomy" id="3153579"/>
    <lineage>
        <taxon>Bacteria</taxon>
        <taxon>Pseudomonadati</taxon>
        <taxon>Pseudomonadota</taxon>
        <taxon>Alphaproteobacteria</taxon>
        <taxon>Hyphomicrobiales</taxon>
        <taxon>Phyllobacteriaceae</taxon>
        <taxon>Aquibium</taxon>
    </lineage>
</organism>
<dbReference type="InterPro" id="IPR036390">
    <property type="entry name" value="WH_DNA-bd_sf"/>
</dbReference>
<evidence type="ECO:0000313" key="5">
    <source>
        <dbReference type="EMBL" id="MEX0405279.1"/>
    </source>
</evidence>
<dbReference type="InterPro" id="IPR036388">
    <property type="entry name" value="WH-like_DNA-bd_sf"/>
</dbReference>
<evidence type="ECO:0000256" key="2">
    <source>
        <dbReference type="ARBA" id="ARBA00023125"/>
    </source>
</evidence>
<keyword evidence="6" id="KW-1185">Reference proteome</keyword>
<dbReference type="RefSeq" id="WP_367953182.1">
    <property type="nucleotide sequence ID" value="NZ_JBDPGJ010000002.1"/>
</dbReference>
<evidence type="ECO:0000256" key="3">
    <source>
        <dbReference type="ARBA" id="ARBA00023163"/>
    </source>
</evidence>
<keyword evidence="3" id="KW-0804">Transcription</keyword>
<dbReference type="Proteomes" id="UP001556692">
    <property type="component" value="Unassembled WGS sequence"/>
</dbReference>
<accession>A0ABV3SGW0</accession>
<dbReference type="Pfam" id="PF01047">
    <property type="entry name" value="MarR"/>
    <property type="match status" value="1"/>
</dbReference>
<evidence type="ECO:0000256" key="1">
    <source>
        <dbReference type="ARBA" id="ARBA00023015"/>
    </source>
</evidence>
<protein>
    <submittedName>
        <fullName evidence="5">MarR family winged helix-turn-helix transcriptional regulator</fullName>
    </submittedName>
</protein>
<dbReference type="PRINTS" id="PR00598">
    <property type="entry name" value="HTHMARR"/>
</dbReference>
<feature type="domain" description="HTH marR-type" evidence="4">
    <location>
        <begin position="23"/>
        <end position="152"/>
    </location>
</feature>
<dbReference type="PROSITE" id="PS50995">
    <property type="entry name" value="HTH_MARR_2"/>
    <property type="match status" value="1"/>
</dbReference>
<evidence type="ECO:0000313" key="6">
    <source>
        <dbReference type="Proteomes" id="UP001556692"/>
    </source>
</evidence>
<dbReference type="EMBL" id="JBDPGJ010000002">
    <property type="protein sequence ID" value="MEX0405279.1"/>
    <property type="molecule type" value="Genomic_DNA"/>
</dbReference>
<gene>
    <name evidence="5" type="ORF">ABGN05_06345</name>
</gene>
<reference evidence="5 6" key="1">
    <citation type="submission" date="2024-05" db="EMBL/GenBank/DDBJ databases">
        <authorList>
            <person name="Jiang F."/>
        </authorList>
    </citation>
    <scope>NUCLEOTIDE SEQUENCE [LARGE SCALE GENOMIC DNA]</scope>
    <source>
        <strain evidence="5 6">LZ166</strain>
    </source>
</reference>
<dbReference type="SUPFAM" id="SSF46785">
    <property type="entry name" value="Winged helix' DNA-binding domain"/>
    <property type="match status" value="1"/>
</dbReference>
<dbReference type="PANTHER" id="PTHR42756:SF1">
    <property type="entry name" value="TRANSCRIPTIONAL REPRESSOR OF EMRAB OPERON"/>
    <property type="match status" value="1"/>
</dbReference>
<dbReference type="CDD" id="cd00093">
    <property type="entry name" value="HTH_XRE"/>
    <property type="match status" value="1"/>
</dbReference>
<dbReference type="Gene3D" id="1.10.10.10">
    <property type="entry name" value="Winged helix-like DNA-binding domain superfamily/Winged helix DNA-binding domain"/>
    <property type="match status" value="1"/>
</dbReference>
<evidence type="ECO:0000259" key="4">
    <source>
        <dbReference type="PROSITE" id="PS50995"/>
    </source>
</evidence>
<proteinExistence type="predicted"/>
<dbReference type="InterPro" id="IPR000835">
    <property type="entry name" value="HTH_MarR-typ"/>
</dbReference>
<sequence>MPKSEKPDEEAASTWVAPPGIGLGNLFQEGQLAFVKVFRTELAAYGVTVSQYQHLRKLWEQDGITQAQLSKRVGIESASSTATLNALERRGLISRIRDSADLRKVKVYLTPAGRMVQDDLIACARRTNEVATAGMSKGEIDIVFSLVGKITRRLRGFESADQPASPSAAAE</sequence>
<dbReference type="PANTHER" id="PTHR42756">
    <property type="entry name" value="TRANSCRIPTIONAL REGULATOR, MARR"/>
    <property type="match status" value="1"/>
</dbReference>
<keyword evidence="1" id="KW-0805">Transcription regulation</keyword>
<comment type="caution">
    <text evidence="5">The sequence shown here is derived from an EMBL/GenBank/DDBJ whole genome shotgun (WGS) entry which is preliminary data.</text>
</comment>
<dbReference type="InterPro" id="IPR001387">
    <property type="entry name" value="Cro/C1-type_HTH"/>
</dbReference>
<name>A0ABV3SGW0_9HYPH</name>
<keyword evidence="2" id="KW-0238">DNA-binding</keyword>